<dbReference type="Pfam" id="PF01565">
    <property type="entry name" value="FAD_binding_4"/>
    <property type="match status" value="1"/>
</dbReference>
<dbReference type="PROSITE" id="PS51387">
    <property type="entry name" value="FAD_PCMH"/>
    <property type="match status" value="1"/>
</dbReference>
<evidence type="ECO:0000256" key="5">
    <source>
        <dbReference type="ARBA" id="ARBA00023002"/>
    </source>
</evidence>
<feature type="chain" id="PRO_5034584718" evidence="6">
    <location>
        <begin position="26"/>
        <end position="498"/>
    </location>
</feature>
<evidence type="ECO:0000256" key="4">
    <source>
        <dbReference type="ARBA" id="ARBA00022827"/>
    </source>
</evidence>
<dbReference type="InterPro" id="IPR016169">
    <property type="entry name" value="FAD-bd_PCMH_sub2"/>
</dbReference>
<evidence type="ECO:0000259" key="7">
    <source>
        <dbReference type="PROSITE" id="PS51387"/>
    </source>
</evidence>
<dbReference type="OrthoDB" id="415825at2759"/>
<feature type="signal peptide" evidence="6">
    <location>
        <begin position="1"/>
        <end position="25"/>
    </location>
</feature>
<feature type="domain" description="FAD-binding PCMH-type" evidence="7">
    <location>
        <begin position="64"/>
        <end position="237"/>
    </location>
</feature>
<accession>A0A8E2ENE4</accession>
<dbReference type="InterPro" id="IPR050416">
    <property type="entry name" value="FAD-linked_Oxidoreductase"/>
</dbReference>
<name>A0A8E2ENE4_9PEZI</name>
<dbReference type="GO" id="GO:0071949">
    <property type="term" value="F:FAD binding"/>
    <property type="evidence" value="ECO:0007669"/>
    <property type="project" value="InterPro"/>
</dbReference>
<evidence type="ECO:0000256" key="1">
    <source>
        <dbReference type="ARBA" id="ARBA00001974"/>
    </source>
</evidence>
<evidence type="ECO:0000256" key="3">
    <source>
        <dbReference type="ARBA" id="ARBA00022630"/>
    </source>
</evidence>
<evidence type="ECO:0000256" key="2">
    <source>
        <dbReference type="ARBA" id="ARBA00005466"/>
    </source>
</evidence>
<dbReference type="SUPFAM" id="SSF56176">
    <property type="entry name" value="FAD-binding/transporter-associated domain-like"/>
    <property type="match status" value="1"/>
</dbReference>
<comment type="similarity">
    <text evidence="2">Belongs to the oxygen-dependent FAD-linked oxidoreductase family.</text>
</comment>
<gene>
    <name evidence="8" type="ORF">AOQ84DRAFT_426656</name>
</gene>
<evidence type="ECO:0000256" key="6">
    <source>
        <dbReference type="SAM" id="SignalP"/>
    </source>
</evidence>
<evidence type="ECO:0000313" key="9">
    <source>
        <dbReference type="Proteomes" id="UP000250140"/>
    </source>
</evidence>
<reference evidence="8 9" key="1">
    <citation type="journal article" date="2016" name="Nat. Commun.">
        <title>Ectomycorrhizal ecology is imprinted in the genome of the dominant symbiotic fungus Cenococcum geophilum.</title>
        <authorList>
            <consortium name="DOE Joint Genome Institute"/>
            <person name="Peter M."/>
            <person name="Kohler A."/>
            <person name="Ohm R.A."/>
            <person name="Kuo A."/>
            <person name="Krutzmann J."/>
            <person name="Morin E."/>
            <person name="Arend M."/>
            <person name="Barry K.W."/>
            <person name="Binder M."/>
            <person name="Choi C."/>
            <person name="Clum A."/>
            <person name="Copeland A."/>
            <person name="Grisel N."/>
            <person name="Haridas S."/>
            <person name="Kipfer T."/>
            <person name="LaButti K."/>
            <person name="Lindquist E."/>
            <person name="Lipzen A."/>
            <person name="Maire R."/>
            <person name="Meier B."/>
            <person name="Mihaltcheva S."/>
            <person name="Molinier V."/>
            <person name="Murat C."/>
            <person name="Poggeler S."/>
            <person name="Quandt C.A."/>
            <person name="Sperisen C."/>
            <person name="Tritt A."/>
            <person name="Tisserant E."/>
            <person name="Crous P.W."/>
            <person name="Henrissat B."/>
            <person name="Nehls U."/>
            <person name="Egli S."/>
            <person name="Spatafora J.W."/>
            <person name="Grigoriev I.V."/>
            <person name="Martin F.M."/>
        </authorList>
    </citation>
    <scope>NUCLEOTIDE SEQUENCE [LARGE SCALE GENOMIC DNA]</scope>
    <source>
        <strain evidence="8 9">CBS 207.34</strain>
    </source>
</reference>
<dbReference type="PANTHER" id="PTHR42973:SF39">
    <property type="entry name" value="FAD-BINDING PCMH-TYPE DOMAIN-CONTAINING PROTEIN"/>
    <property type="match status" value="1"/>
</dbReference>
<comment type="cofactor">
    <cofactor evidence="1">
        <name>FAD</name>
        <dbReference type="ChEBI" id="CHEBI:57692"/>
    </cofactor>
</comment>
<dbReference type="Gene3D" id="3.30.465.10">
    <property type="match status" value="1"/>
</dbReference>
<evidence type="ECO:0000313" key="8">
    <source>
        <dbReference type="EMBL" id="OCL01673.1"/>
    </source>
</evidence>
<dbReference type="InterPro" id="IPR006094">
    <property type="entry name" value="Oxid_FAD_bind_N"/>
</dbReference>
<keyword evidence="9" id="KW-1185">Reference proteome</keyword>
<organism evidence="8 9">
    <name type="scientific">Glonium stellatum</name>
    <dbReference type="NCBI Taxonomy" id="574774"/>
    <lineage>
        <taxon>Eukaryota</taxon>
        <taxon>Fungi</taxon>
        <taxon>Dikarya</taxon>
        <taxon>Ascomycota</taxon>
        <taxon>Pezizomycotina</taxon>
        <taxon>Dothideomycetes</taxon>
        <taxon>Pleosporomycetidae</taxon>
        <taxon>Gloniales</taxon>
        <taxon>Gloniaceae</taxon>
        <taxon>Glonium</taxon>
    </lineage>
</organism>
<keyword evidence="4" id="KW-0274">FAD</keyword>
<dbReference type="InterPro" id="IPR036318">
    <property type="entry name" value="FAD-bd_PCMH-like_sf"/>
</dbReference>
<dbReference type="PANTHER" id="PTHR42973">
    <property type="entry name" value="BINDING OXIDOREDUCTASE, PUTATIVE (AFU_ORTHOLOGUE AFUA_1G17690)-RELATED"/>
    <property type="match status" value="1"/>
</dbReference>
<dbReference type="InterPro" id="IPR012951">
    <property type="entry name" value="BBE"/>
</dbReference>
<dbReference type="Proteomes" id="UP000250140">
    <property type="component" value="Unassembled WGS sequence"/>
</dbReference>
<dbReference type="AlphaFoldDB" id="A0A8E2ENE4"/>
<dbReference type="InterPro" id="IPR016166">
    <property type="entry name" value="FAD-bd_PCMH"/>
</dbReference>
<dbReference type="Pfam" id="PF08031">
    <property type="entry name" value="BBE"/>
    <property type="match status" value="1"/>
</dbReference>
<dbReference type="Gene3D" id="3.40.462.20">
    <property type="match status" value="1"/>
</dbReference>
<sequence>MAIHIAPTLLALVTVGVFFPSTVTSSVLQKLAAVDTCLTTAGVPTYASGSADFTQAIKPFNLRLPFTPVALAVPSTVAHVQAAVSCAASLGITVSAKSGGHSYASHGIGGENGHLIVDMLYFNNITVDKSSSTAMVGTGARLGNVATALYNQGGQAISHGTCPGVGVGGLALHGGYGFSSHTHGLTLDGILEATVVLANSTVVTASATQNPDLFWALRGAGASFGIVTNFKFQTFTAPSPNIVFTYMFSFGSQQQAVSAISAIQTYTRSTMPTELNMRFTINPYSTTLSGVYYGSQAAFTAAIQPLLSTMPAPLYNTVQSMGWLDTLTAYSNGALATTLNYDYHETFFAKSLMPSELSDAAITAFVAYWFNTAKSNTRDWYVMMDLHGGAGSAISKVAADATSYAHRDAIFKFQFYDRVDSGTYPSNGFPFLNGWVGSITSAMPNTTFGMYINYADSSLTADQAHTAYWLDHYPKLTTIKMAYDPKKVFSNPQAILST</sequence>
<protein>
    <submittedName>
        <fullName evidence="8">Glucooligosaccharide oxidase</fullName>
    </submittedName>
</protein>
<keyword evidence="3" id="KW-0285">Flavoprotein</keyword>
<dbReference type="EMBL" id="KV751092">
    <property type="protein sequence ID" value="OCL01673.1"/>
    <property type="molecule type" value="Genomic_DNA"/>
</dbReference>
<dbReference type="GO" id="GO:0016491">
    <property type="term" value="F:oxidoreductase activity"/>
    <property type="evidence" value="ECO:0007669"/>
    <property type="project" value="UniProtKB-KW"/>
</dbReference>
<keyword evidence="5" id="KW-0560">Oxidoreductase</keyword>
<keyword evidence="6" id="KW-0732">Signal</keyword>
<proteinExistence type="inferred from homology"/>